<evidence type="ECO:0000256" key="1">
    <source>
        <dbReference type="SAM" id="MobiDB-lite"/>
    </source>
</evidence>
<feature type="region of interest" description="Disordered" evidence="1">
    <location>
        <begin position="162"/>
        <end position="257"/>
    </location>
</feature>
<feature type="compositionally biased region" description="Basic and acidic residues" evidence="1">
    <location>
        <begin position="162"/>
        <end position="172"/>
    </location>
</feature>
<gene>
    <name evidence="2" type="ordered locus">GM21_2437</name>
</gene>
<dbReference type="Gene3D" id="1.25.40.10">
    <property type="entry name" value="Tetratricopeptide repeat domain"/>
    <property type="match status" value="1"/>
</dbReference>
<evidence type="ECO:0000313" key="2">
    <source>
        <dbReference type="EMBL" id="ACT18480.1"/>
    </source>
</evidence>
<feature type="compositionally biased region" description="Basic and acidic residues" evidence="1">
    <location>
        <begin position="218"/>
        <end position="235"/>
    </location>
</feature>
<name>C6DZT6_GEOSM</name>
<accession>C6DZT6</accession>
<feature type="compositionally biased region" description="Basic and acidic residues" evidence="1">
    <location>
        <begin position="184"/>
        <end position="210"/>
    </location>
</feature>
<reference evidence="2" key="1">
    <citation type="submission" date="2009-07" db="EMBL/GenBank/DDBJ databases">
        <title>Complete sequence of Geobacter sp. M21.</title>
        <authorList>
            <consortium name="US DOE Joint Genome Institute"/>
            <person name="Lucas S."/>
            <person name="Copeland A."/>
            <person name="Lapidus A."/>
            <person name="Glavina del Rio T."/>
            <person name="Dalin E."/>
            <person name="Tice H."/>
            <person name="Bruce D."/>
            <person name="Goodwin L."/>
            <person name="Pitluck S."/>
            <person name="Saunders E."/>
            <person name="Brettin T."/>
            <person name="Detter J.C."/>
            <person name="Han C."/>
            <person name="Larimer F."/>
            <person name="Land M."/>
            <person name="Hauser L."/>
            <person name="Kyrpides N."/>
            <person name="Ovchinnikova G."/>
            <person name="Lovley D."/>
        </authorList>
    </citation>
    <scope>NUCLEOTIDE SEQUENCE [LARGE SCALE GENOMIC DNA]</scope>
    <source>
        <strain evidence="2">M21</strain>
    </source>
</reference>
<dbReference type="SUPFAM" id="SSF48452">
    <property type="entry name" value="TPR-like"/>
    <property type="match status" value="1"/>
</dbReference>
<dbReference type="KEGG" id="gem:GM21_2437"/>
<protein>
    <recommendedName>
        <fullName evidence="3">Tetratricopeptide repeat protein</fullName>
    </recommendedName>
</protein>
<proteinExistence type="predicted"/>
<organism evidence="2">
    <name type="scientific">Geobacter sp. (strain M21)</name>
    <dbReference type="NCBI Taxonomy" id="443144"/>
    <lineage>
        <taxon>Bacteria</taxon>
        <taxon>Pseudomonadati</taxon>
        <taxon>Thermodesulfobacteriota</taxon>
        <taxon>Desulfuromonadia</taxon>
        <taxon>Geobacterales</taxon>
        <taxon>Geobacteraceae</taxon>
        <taxon>Geobacter</taxon>
    </lineage>
</organism>
<evidence type="ECO:0008006" key="3">
    <source>
        <dbReference type="Google" id="ProtNLM"/>
    </source>
</evidence>
<dbReference type="AlphaFoldDB" id="C6DZT6"/>
<dbReference type="EMBL" id="CP001661">
    <property type="protein sequence ID" value="ACT18480.1"/>
    <property type="molecule type" value="Genomic_DNA"/>
</dbReference>
<feature type="compositionally biased region" description="Basic residues" evidence="1">
    <location>
        <begin position="247"/>
        <end position="257"/>
    </location>
</feature>
<sequence length="257" mass="27972">MKRNLSLVLLFLMFLTGLYPVLRHDLFHFAWRQGREALARGDDERGMRALAWAERMRGGDLFLAYDAGVALYRRGAYAQALDRFSAAGAAGDPGLKEAALYNGGNAAVKEAQRKEGDASESAALLRQAETSYRQALELNPRAADAKRNLELVRVRLQALDAGRDGAPGRESRGGSVTQQTSVERQGRERGQEEGEKSGGNKAGEESDQAARHGGRAAEMSREDAERLLAEERGRETLAPQLLDAGGKGRHAPAGKEW</sequence>
<dbReference type="OrthoDB" id="9807628at2"/>
<dbReference type="InterPro" id="IPR011990">
    <property type="entry name" value="TPR-like_helical_dom_sf"/>
</dbReference>
<dbReference type="HOGENOM" id="CLU_1080773_0_0_7"/>
<dbReference type="STRING" id="443144.GM21_2437"/>